<dbReference type="PANTHER" id="PTHR42804:SF1">
    <property type="entry name" value="ALDEHYDE DEHYDROGENASE-RELATED"/>
    <property type="match status" value="1"/>
</dbReference>
<proteinExistence type="inferred from homology"/>
<evidence type="ECO:0000256" key="2">
    <source>
        <dbReference type="ARBA" id="ARBA00023002"/>
    </source>
</evidence>
<name>A0A7X4GK57_9SPHN</name>
<dbReference type="InterPro" id="IPR029510">
    <property type="entry name" value="Ald_DH_CS_GLU"/>
</dbReference>
<dbReference type="Gene3D" id="3.40.605.10">
    <property type="entry name" value="Aldehyde Dehydrogenase, Chain A, domain 1"/>
    <property type="match status" value="1"/>
</dbReference>
<dbReference type="SUPFAM" id="SSF53720">
    <property type="entry name" value="ALDH-like"/>
    <property type="match status" value="1"/>
</dbReference>
<dbReference type="EMBL" id="WVTD01000019">
    <property type="protein sequence ID" value="MYL99755.1"/>
    <property type="molecule type" value="Genomic_DNA"/>
</dbReference>
<dbReference type="InterPro" id="IPR016162">
    <property type="entry name" value="Ald_DH_N"/>
</dbReference>
<dbReference type="AlphaFoldDB" id="A0A7X4GK57"/>
<evidence type="ECO:0000313" key="9">
    <source>
        <dbReference type="Proteomes" id="UP000465810"/>
    </source>
</evidence>
<evidence type="ECO:0000256" key="4">
    <source>
        <dbReference type="ARBA" id="ARBA00049194"/>
    </source>
</evidence>
<dbReference type="GO" id="GO:0004029">
    <property type="term" value="F:aldehyde dehydrogenase (NAD+) activity"/>
    <property type="evidence" value="ECO:0007669"/>
    <property type="project" value="UniProtKB-EC"/>
</dbReference>
<comment type="catalytic activity">
    <reaction evidence="4">
        <text>an aldehyde + NAD(+) + H2O = a carboxylate + NADH + 2 H(+)</text>
        <dbReference type="Rhea" id="RHEA:16185"/>
        <dbReference type="ChEBI" id="CHEBI:15377"/>
        <dbReference type="ChEBI" id="CHEBI:15378"/>
        <dbReference type="ChEBI" id="CHEBI:17478"/>
        <dbReference type="ChEBI" id="CHEBI:29067"/>
        <dbReference type="ChEBI" id="CHEBI:57540"/>
        <dbReference type="ChEBI" id="CHEBI:57945"/>
        <dbReference type="EC" id="1.2.1.3"/>
    </reaction>
</comment>
<comment type="caution">
    <text evidence="8">The sequence shown here is derived from an EMBL/GenBank/DDBJ whole genome shotgun (WGS) entry which is preliminary data.</text>
</comment>
<evidence type="ECO:0000256" key="1">
    <source>
        <dbReference type="ARBA" id="ARBA00009986"/>
    </source>
</evidence>
<evidence type="ECO:0000256" key="3">
    <source>
        <dbReference type="ARBA" id="ARBA00024226"/>
    </source>
</evidence>
<evidence type="ECO:0000256" key="6">
    <source>
        <dbReference type="RuleBase" id="RU003345"/>
    </source>
</evidence>
<evidence type="ECO:0000313" key="8">
    <source>
        <dbReference type="EMBL" id="MYL99755.1"/>
    </source>
</evidence>
<dbReference type="Gene3D" id="3.40.309.10">
    <property type="entry name" value="Aldehyde Dehydrogenase, Chain A, domain 2"/>
    <property type="match status" value="1"/>
</dbReference>
<keyword evidence="9" id="KW-1185">Reference proteome</keyword>
<dbReference type="InterPro" id="IPR016160">
    <property type="entry name" value="Ald_DH_CS_CYS"/>
</dbReference>
<dbReference type="InterPro" id="IPR016163">
    <property type="entry name" value="Ald_DH_C"/>
</dbReference>
<feature type="domain" description="Aldehyde dehydrogenase" evidence="7">
    <location>
        <begin position="22"/>
        <end position="470"/>
    </location>
</feature>
<dbReference type="PANTHER" id="PTHR42804">
    <property type="entry name" value="ALDEHYDE DEHYDROGENASE"/>
    <property type="match status" value="1"/>
</dbReference>
<feature type="active site" evidence="5">
    <location>
        <position position="250"/>
    </location>
</feature>
<organism evidence="8 9">
    <name type="scientific">Novosphingobium silvae</name>
    <dbReference type="NCBI Taxonomy" id="2692619"/>
    <lineage>
        <taxon>Bacteria</taxon>
        <taxon>Pseudomonadati</taxon>
        <taxon>Pseudomonadota</taxon>
        <taxon>Alphaproteobacteria</taxon>
        <taxon>Sphingomonadales</taxon>
        <taxon>Sphingomonadaceae</taxon>
        <taxon>Novosphingobium</taxon>
    </lineage>
</organism>
<evidence type="ECO:0000259" key="7">
    <source>
        <dbReference type="Pfam" id="PF00171"/>
    </source>
</evidence>
<evidence type="ECO:0000256" key="5">
    <source>
        <dbReference type="PROSITE-ProRule" id="PRU10007"/>
    </source>
</evidence>
<dbReference type="PROSITE" id="PS00070">
    <property type="entry name" value="ALDEHYDE_DEHYDR_CYS"/>
    <property type="match status" value="1"/>
</dbReference>
<keyword evidence="2 6" id="KW-0560">Oxidoreductase</keyword>
<reference evidence="8 9" key="1">
    <citation type="submission" date="2019-12" db="EMBL/GenBank/DDBJ databases">
        <authorList>
            <person name="Feng G."/>
            <person name="Zhu H."/>
        </authorList>
    </citation>
    <scope>NUCLEOTIDE SEQUENCE [LARGE SCALE GENOMIC DNA]</scope>
    <source>
        <strain evidence="8 9">FGD1</strain>
    </source>
</reference>
<dbReference type="InterPro" id="IPR016161">
    <property type="entry name" value="Ald_DH/histidinol_DH"/>
</dbReference>
<comment type="similarity">
    <text evidence="1 6">Belongs to the aldehyde dehydrogenase family.</text>
</comment>
<dbReference type="InterPro" id="IPR015590">
    <property type="entry name" value="Aldehyde_DH_dom"/>
</dbReference>
<dbReference type="Pfam" id="PF00171">
    <property type="entry name" value="Aldedh"/>
    <property type="match status" value="1"/>
</dbReference>
<dbReference type="EC" id="1.2.1.3" evidence="3"/>
<gene>
    <name evidence="8" type="ORF">GR702_18510</name>
</gene>
<sequence length="477" mass="49688">MTRYQVDTHLVSGSMLASSASPTTMVSPIDLSPLTSVRLADEAMTEAAIEAGLSAQAAAEATTVTERATALRVLADALDNRSDELAELAAREIGCPISQAKALQVASACGVLRAVARLVELHRFEEDRPAARGGRVLVRKVPVGLSVGIVAWNVPMFLACEKLAAAIAAGCPIILKPSPENARTMQVFSEAASAMDLPAGMVSVLTADRDIGRKLVADPRVNKVSFTGSTAAGRAVAQEAAARFARCTLELGGKSAAILLDDFKVEDRANELFLAMVQNNGQVCGAQARVLVPRHAAPAIRENLVGLFDGLIVGDPLDPATHIGPLATLAQADKVRVMYAEAVANGAIPIGGAHGIGSGCLVDPALLLSVPGSRIAEEEVFGPLTALIEYDDVDHAVRIANASQYGLSGSVWSSDIERSVAVARRLRTGTVGINSKRILDFGAPFGGFRSSGIGRELGPEGIDSYLETSSILIPDAT</sequence>
<dbReference type="Proteomes" id="UP000465810">
    <property type="component" value="Unassembled WGS sequence"/>
</dbReference>
<dbReference type="PROSITE" id="PS00687">
    <property type="entry name" value="ALDEHYDE_DEHYDR_GLU"/>
    <property type="match status" value="1"/>
</dbReference>
<accession>A0A7X4GK57</accession>
<protein>
    <recommendedName>
        <fullName evidence="3">aldehyde dehydrogenase (NAD(+))</fullName>
        <ecNumber evidence="3">1.2.1.3</ecNumber>
    </recommendedName>
</protein>